<accession>A0A7W5Z4L3</accession>
<dbReference type="FunFam" id="3.40.50.300:FF:000042">
    <property type="entry name" value="Maltose/maltodextrin ABC transporter, ATP-binding protein"/>
    <property type="match status" value="1"/>
</dbReference>
<reference evidence="7 8" key="1">
    <citation type="submission" date="2020-08" db="EMBL/GenBank/DDBJ databases">
        <title>Genomic Encyclopedia of Type Strains, Phase IV (KMG-IV): sequencing the most valuable type-strain genomes for metagenomic binning, comparative biology and taxonomic classification.</title>
        <authorList>
            <person name="Goeker M."/>
        </authorList>
    </citation>
    <scope>NUCLEOTIDE SEQUENCE [LARGE SCALE GENOMIC DNA]</scope>
    <source>
        <strain evidence="7 8">DSM 28760</strain>
    </source>
</reference>
<dbReference type="Proteomes" id="UP000537592">
    <property type="component" value="Unassembled WGS sequence"/>
</dbReference>
<dbReference type="InterPro" id="IPR013611">
    <property type="entry name" value="Transp-assoc_OB_typ2"/>
</dbReference>
<feature type="domain" description="ABC transporter" evidence="6">
    <location>
        <begin position="3"/>
        <end position="237"/>
    </location>
</feature>
<dbReference type="GO" id="GO:0043190">
    <property type="term" value="C:ATP-binding cassette (ABC) transporter complex"/>
    <property type="evidence" value="ECO:0007669"/>
    <property type="project" value="InterPro"/>
</dbReference>
<keyword evidence="5 7" id="KW-0067">ATP-binding</keyword>
<evidence type="ECO:0000256" key="3">
    <source>
        <dbReference type="ARBA" id="ARBA00022448"/>
    </source>
</evidence>
<dbReference type="GO" id="GO:0016887">
    <property type="term" value="F:ATP hydrolysis activity"/>
    <property type="evidence" value="ECO:0007669"/>
    <property type="project" value="InterPro"/>
</dbReference>
<dbReference type="SMART" id="SM00382">
    <property type="entry name" value="AAA"/>
    <property type="match status" value="1"/>
</dbReference>
<evidence type="ECO:0000256" key="5">
    <source>
        <dbReference type="ARBA" id="ARBA00022840"/>
    </source>
</evidence>
<evidence type="ECO:0000256" key="2">
    <source>
        <dbReference type="ARBA" id="ARBA00005417"/>
    </source>
</evidence>
<proteinExistence type="inferred from homology"/>
<dbReference type="InterPro" id="IPR050093">
    <property type="entry name" value="ABC_SmlMolc_Importer"/>
</dbReference>
<dbReference type="InterPro" id="IPR003439">
    <property type="entry name" value="ABC_transporter-like_ATP-bd"/>
</dbReference>
<organism evidence="7 8">
    <name type="scientific">Pseudochelatococcus contaminans</name>
    <dbReference type="NCBI Taxonomy" id="1538103"/>
    <lineage>
        <taxon>Bacteria</taxon>
        <taxon>Pseudomonadati</taxon>
        <taxon>Pseudomonadota</taxon>
        <taxon>Alphaproteobacteria</taxon>
        <taxon>Hyphomicrobiales</taxon>
        <taxon>Chelatococcaceae</taxon>
        <taxon>Pseudochelatococcus</taxon>
    </lineage>
</organism>
<dbReference type="InterPro" id="IPR027417">
    <property type="entry name" value="P-loop_NTPase"/>
</dbReference>
<dbReference type="Gene3D" id="3.40.50.300">
    <property type="entry name" value="P-loop containing nucleotide triphosphate hydrolases"/>
    <property type="match status" value="1"/>
</dbReference>
<dbReference type="AlphaFoldDB" id="A0A7W5Z4L3"/>
<comment type="caution">
    <text evidence="7">The sequence shown here is derived from an EMBL/GenBank/DDBJ whole genome shotgun (WGS) entry which is preliminary data.</text>
</comment>
<evidence type="ECO:0000313" key="8">
    <source>
        <dbReference type="Proteomes" id="UP000537592"/>
    </source>
</evidence>
<dbReference type="PROSITE" id="PS00211">
    <property type="entry name" value="ABC_TRANSPORTER_1"/>
    <property type="match status" value="1"/>
</dbReference>
<dbReference type="PANTHER" id="PTHR42781:SF4">
    <property type="entry name" value="SPERMIDINE_PUTRESCINE IMPORT ATP-BINDING PROTEIN POTA"/>
    <property type="match status" value="1"/>
</dbReference>
<comment type="similarity">
    <text evidence="2">Belongs to the ABC transporter superfamily.</text>
</comment>
<dbReference type="EMBL" id="JACICC010000004">
    <property type="protein sequence ID" value="MBB3809968.1"/>
    <property type="molecule type" value="Genomic_DNA"/>
</dbReference>
<dbReference type="SUPFAM" id="SSF52540">
    <property type="entry name" value="P-loop containing nucleoside triphosphate hydrolases"/>
    <property type="match status" value="1"/>
</dbReference>
<keyword evidence="3" id="KW-0813">Transport</keyword>
<evidence type="ECO:0000256" key="1">
    <source>
        <dbReference type="ARBA" id="ARBA00004417"/>
    </source>
</evidence>
<dbReference type="InterPro" id="IPR017871">
    <property type="entry name" value="ABC_transporter-like_CS"/>
</dbReference>
<evidence type="ECO:0000256" key="4">
    <source>
        <dbReference type="ARBA" id="ARBA00022741"/>
    </source>
</evidence>
<keyword evidence="8" id="KW-1185">Reference proteome</keyword>
<dbReference type="Pfam" id="PF08402">
    <property type="entry name" value="TOBE_2"/>
    <property type="match status" value="1"/>
</dbReference>
<dbReference type="Pfam" id="PF00005">
    <property type="entry name" value="ABC_tran"/>
    <property type="match status" value="1"/>
</dbReference>
<name>A0A7W5Z4L3_9HYPH</name>
<dbReference type="RefSeq" id="WP_183752560.1">
    <property type="nucleotide sequence ID" value="NZ_JACICC010000004.1"/>
</dbReference>
<dbReference type="PROSITE" id="PS50893">
    <property type="entry name" value="ABC_TRANSPORTER_2"/>
    <property type="match status" value="1"/>
</dbReference>
<dbReference type="PANTHER" id="PTHR42781">
    <property type="entry name" value="SPERMIDINE/PUTRESCINE IMPORT ATP-BINDING PROTEIN POTA"/>
    <property type="match status" value="1"/>
</dbReference>
<dbReference type="GO" id="GO:0005524">
    <property type="term" value="F:ATP binding"/>
    <property type="evidence" value="ECO:0007669"/>
    <property type="project" value="UniProtKB-KW"/>
</dbReference>
<evidence type="ECO:0000259" key="6">
    <source>
        <dbReference type="PROSITE" id="PS50893"/>
    </source>
</evidence>
<dbReference type="InterPro" id="IPR003593">
    <property type="entry name" value="AAA+_ATPase"/>
</dbReference>
<sequence>MAISLSHVSRRFDAVLALKDISLTVEDGAFLALLGPSGCGKTTLLRLVAGFEKVSEGSVALSGRQVAGPALHIPPEERQVAMVFQSYALWPHMTVAENVSFPLSVARVSAAEAAKRLTHALEAVGLAHLGQRRPEALSGGQRQRVALARALVQDARVVLCDEPLANLDIHLRATMLDEFRRLHRETGRTFVYVTHDQSEALALASQVAVLNGGVLSQLASPQAIYAEPANIDVARFVGEGSVVRAGIETPPTGDRAVVRIAGQDVQVRARPGTTPAALPASIPVLIRPEAISPGGDIAARVTASIYRGPVHAVTAALDDGQSLQLHLPHAPAIGETISLRITDGWAIPE</sequence>
<comment type="subcellular location">
    <subcellularLocation>
        <location evidence="1">Cell inner membrane</location>
        <topology evidence="1">Peripheral membrane protein</topology>
    </subcellularLocation>
</comment>
<dbReference type="GO" id="GO:0140359">
    <property type="term" value="F:ABC-type transporter activity"/>
    <property type="evidence" value="ECO:0007669"/>
    <property type="project" value="UniProtKB-ARBA"/>
</dbReference>
<protein>
    <submittedName>
        <fullName evidence="7">Iron(III) transport system ATP-binding protein</fullName>
    </submittedName>
</protein>
<gene>
    <name evidence="7" type="ORF">FHS81_002056</name>
</gene>
<evidence type="ECO:0000313" key="7">
    <source>
        <dbReference type="EMBL" id="MBB3809968.1"/>
    </source>
</evidence>
<keyword evidence="4" id="KW-0547">Nucleotide-binding</keyword>